<gene>
    <name evidence="2" type="ORF">FHS56_000477</name>
</gene>
<dbReference type="EMBL" id="JAASRN010000001">
    <property type="protein sequence ID" value="NIK72991.1"/>
    <property type="molecule type" value="Genomic_DNA"/>
</dbReference>
<protein>
    <recommendedName>
        <fullName evidence="4">Lipocalin-like domain-containing protein</fullName>
    </recommendedName>
</protein>
<name>A0A846MNF9_9BACT</name>
<feature type="signal peptide" evidence="1">
    <location>
        <begin position="1"/>
        <end position="17"/>
    </location>
</feature>
<dbReference type="Proteomes" id="UP000537126">
    <property type="component" value="Unassembled WGS sequence"/>
</dbReference>
<sequence>MRNWHLLLLFLCLSSFAQPEVIGKWRLVEIRMHQISITEAELEAKRLGNVMVFAEGGVCQVYPDNPRAKVITSRWYWETSKKSPQQKYLIIEARDPMGKVVKQRFEVEKPNRKTMILHIGEGIDRESYVYRALK</sequence>
<keyword evidence="3" id="KW-1185">Reference proteome</keyword>
<proteinExistence type="predicted"/>
<organism evidence="2 3">
    <name type="scientific">Thermonema lapsum</name>
    <dbReference type="NCBI Taxonomy" id="28195"/>
    <lineage>
        <taxon>Bacteria</taxon>
        <taxon>Pseudomonadati</taxon>
        <taxon>Bacteroidota</taxon>
        <taxon>Cytophagia</taxon>
        <taxon>Cytophagales</taxon>
        <taxon>Thermonemataceae</taxon>
        <taxon>Thermonema</taxon>
    </lineage>
</organism>
<dbReference type="AlphaFoldDB" id="A0A846MNF9"/>
<comment type="caution">
    <text evidence="2">The sequence shown here is derived from an EMBL/GenBank/DDBJ whole genome shotgun (WGS) entry which is preliminary data.</text>
</comment>
<evidence type="ECO:0000256" key="1">
    <source>
        <dbReference type="SAM" id="SignalP"/>
    </source>
</evidence>
<evidence type="ECO:0000313" key="3">
    <source>
        <dbReference type="Proteomes" id="UP000537126"/>
    </source>
</evidence>
<keyword evidence="1" id="KW-0732">Signal</keyword>
<evidence type="ECO:0008006" key="4">
    <source>
        <dbReference type="Google" id="ProtNLM"/>
    </source>
</evidence>
<evidence type="ECO:0000313" key="2">
    <source>
        <dbReference type="EMBL" id="NIK72991.1"/>
    </source>
</evidence>
<reference evidence="2 3" key="1">
    <citation type="submission" date="2020-03" db="EMBL/GenBank/DDBJ databases">
        <title>Genomic Encyclopedia of Type Strains, Phase IV (KMG-IV): sequencing the most valuable type-strain genomes for metagenomic binning, comparative biology and taxonomic classification.</title>
        <authorList>
            <person name="Goeker M."/>
        </authorList>
    </citation>
    <scope>NUCLEOTIDE SEQUENCE [LARGE SCALE GENOMIC DNA]</scope>
    <source>
        <strain evidence="2 3">DSM 5718</strain>
    </source>
</reference>
<accession>A0A846MNF9</accession>
<feature type="chain" id="PRO_5032754263" description="Lipocalin-like domain-containing protein" evidence="1">
    <location>
        <begin position="18"/>
        <end position="134"/>
    </location>
</feature>
<dbReference type="RefSeq" id="WP_166918274.1">
    <property type="nucleotide sequence ID" value="NZ_JAASRN010000001.1"/>
</dbReference>